<keyword evidence="3" id="KW-0325">Glycoprotein</keyword>
<evidence type="ECO:0000256" key="3">
    <source>
        <dbReference type="ARBA" id="ARBA00023180"/>
    </source>
</evidence>
<name>M2AKV0_9BACT</name>
<evidence type="ECO:0000313" key="5">
    <source>
        <dbReference type="EMBL" id="EMB17750.1"/>
    </source>
</evidence>
<dbReference type="InterPro" id="IPR007657">
    <property type="entry name" value="Glycosyltransferase_61"/>
</dbReference>
<dbReference type="GO" id="GO:0016757">
    <property type="term" value="F:glycosyltransferase activity"/>
    <property type="evidence" value="ECO:0007669"/>
    <property type="project" value="UniProtKB-KW"/>
</dbReference>
<reference evidence="5" key="1">
    <citation type="submission" date="2012-11" db="EMBL/GenBank/DDBJ databases">
        <title>Permanent draft genomes of Rhodopirellula europaea strain SH398 and 6C.</title>
        <authorList>
            <person name="Richter M."/>
            <person name="Richter-Heitmann T."/>
            <person name="Frank C."/>
            <person name="Harder J."/>
            <person name="Glockner F.O."/>
        </authorList>
    </citation>
    <scope>NUCLEOTIDE SEQUENCE</scope>
    <source>
        <strain evidence="5">6C</strain>
    </source>
</reference>
<keyword evidence="2" id="KW-0808">Transferase</keyword>
<reference evidence="5" key="2">
    <citation type="journal article" date="2013" name="Mar. Genomics">
        <title>Expression of sulfatases in Rhodopirellula baltica and the diversity of sulfatases in the genus Rhodopirellula.</title>
        <authorList>
            <person name="Wegner C.E."/>
            <person name="Richter-Heitmann T."/>
            <person name="Klindworth A."/>
            <person name="Klockow C."/>
            <person name="Richter M."/>
            <person name="Achstetter T."/>
            <person name="Glockner F.O."/>
            <person name="Harder J."/>
        </authorList>
    </citation>
    <scope>NUCLEOTIDE SEQUENCE [LARGE SCALE GENOMIC DNA]</scope>
    <source>
        <strain evidence="5">6C</strain>
    </source>
</reference>
<accession>M2AKV0</accession>
<gene>
    <name evidence="5" type="ORF">RE6C_01517</name>
</gene>
<evidence type="ECO:0000256" key="1">
    <source>
        <dbReference type="ARBA" id="ARBA00022676"/>
    </source>
</evidence>
<dbReference type="Pfam" id="PF04577">
    <property type="entry name" value="Glyco_transf_61"/>
    <property type="match status" value="1"/>
</dbReference>
<feature type="domain" description="Glycosyltransferase 61 catalytic" evidence="4">
    <location>
        <begin position="78"/>
        <end position="250"/>
    </location>
</feature>
<dbReference type="Proteomes" id="UP000011529">
    <property type="component" value="Unassembled WGS sequence"/>
</dbReference>
<keyword evidence="1" id="KW-0328">Glycosyltransferase</keyword>
<dbReference type="InterPro" id="IPR049625">
    <property type="entry name" value="Glyco_transf_61_cat"/>
</dbReference>
<comment type="caution">
    <text evidence="5">The sequence shown here is derived from an EMBL/GenBank/DDBJ whole genome shotgun (WGS) entry which is preliminary data.</text>
</comment>
<dbReference type="EMBL" id="ANMO01000089">
    <property type="protein sequence ID" value="EMB17750.1"/>
    <property type="molecule type" value="Genomic_DNA"/>
</dbReference>
<evidence type="ECO:0000259" key="4">
    <source>
        <dbReference type="Pfam" id="PF04577"/>
    </source>
</evidence>
<dbReference type="AlphaFoldDB" id="M2AKV0"/>
<keyword evidence="6" id="KW-1185">Reference proteome</keyword>
<evidence type="ECO:0000313" key="6">
    <source>
        <dbReference type="Proteomes" id="UP000011529"/>
    </source>
</evidence>
<proteinExistence type="predicted"/>
<evidence type="ECO:0000256" key="2">
    <source>
        <dbReference type="ARBA" id="ARBA00022679"/>
    </source>
</evidence>
<protein>
    <submittedName>
        <fullName evidence="5">Capsular polysaccharide biosynthesis protein</fullName>
    </submittedName>
</protein>
<dbReference type="PANTHER" id="PTHR20961">
    <property type="entry name" value="GLYCOSYLTRANSFERASE"/>
    <property type="match status" value="1"/>
</dbReference>
<organism evidence="5 6">
    <name type="scientific">Rhodopirellula europaea 6C</name>
    <dbReference type="NCBI Taxonomy" id="1263867"/>
    <lineage>
        <taxon>Bacteria</taxon>
        <taxon>Pseudomonadati</taxon>
        <taxon>Planctomycetota</taxon>
        <taxon>Planctomycetia</taxon>
        <taxon>Pirellulales</taxon>
        <taxon>Pirellulaceae</taxon>
        <taxon>Rhodopirellula</taxon>
    </lineage>
</organism>
<dbReference type="PATRIC" id="fig|1263867.3.peg.1603"/>
<sequence length="313" mass="35965">MQIATSQRTVELHKNVFLSRSGVALKWPLRLLAGSVWPNHPTGHFYRYAMAKRLLSKTVSLDDKRTYSFVHNHWSRGYHHWIVESLVRLLQLHDEASRPLTILVPEDYPGFAHQCLEMLRGRHEIAFIPANSNAKIPKALVVPNPAYKIFDPQTMESLRNWVWNSSQLDRFNVVPHRRVYISRQFAQMRRVENEREVQGFMRDEGFEIVHTENLSFDDQVRMFFETKALVGIHGAGLTNLLFMHPGTSVLEFRRSPIEGKTTWNQCFQSLALAAGVRHSLLDCDAGSNDAKCLGRANLHVNLKRLSNSLTQLG</sequence>